<dbReference type="InterPro" id="IPR008207">
    <property type="entry name" value="Sig_transdc_His_kin_Hpt_dom"/>
</dbReference>
<dbReference type="CDD" id="cd00088">
    <property type="entry name" value="HPT"/>
    <property type="match status" value="1"/>
</dbReference>
<dbReference type="RefSeq" id="WP_131258565.1">
    <property type="nucleotide sequence ID" value="NZ_JBHSUS010000001.1"/>
</dbReference>
<dbReference type="Proteomes" id="UP001596364">
    <property type="component" value="Unassembled WGS sequence"/>
</dbReference>
<dbReference type="InterPro" id="IPR037522">
    <property type="entry name" value="HD_GYP_dom"/>
</dbReference>
<dbReference type="Gene3D" id="1.20.120.160">
    <property type="entry name" value="HPT domain"/>
    <property type="match status" value="1"/>
</dbReference>
<accession>A0ABW1XLV2</accession>
<dbReference type="EMBL" id="JBHSUS010000001">
    <property type="protein sequence ID" value="MFC6441097.1"/>
    <property type="molecule type" value="Genomic_DNA"/>
</dbReference>
<name>A0ABW1XLV2_9ALTE</name>
<feature type="domain" description="HD-GYP" evidence="5">
    <location>
        <begin position="215"/>
        <end position="409"/>
    </location>
</feature>
<keyword evidence="2" id="KW-0597">Phosphoprotein</keyword>
<feature type="region of interest" description="Disordered" evidence="3">
    <location>
        <begin position="163"/>
        <end position="187"/>
    </location>
</feature>
<dbReference type="PROSITE" id="PS51832">
    <property type="entry name" value="HD_GYP"/>
    <property type="match status" value="1"/>
</dbReference>
<dbReference type="Pfam" id="PF13487">
    <property type="entry name" value="HD_5"/>
    <property type="match status" value="1"/>
</dbReference>
<dbReference type="InterPro" id="IPR003607">
    <property type="entry name" value="HD/PDEase_dom"/>
</dbReference>
<evidence type="ECO:0000313" key="6">
    <source>
        <dbReference type="EMBL" id="MFC6441097.1"/>
    </source>
</evidence>
<dbReference type="PROSITE" id="PS50894">
    <property type="entry name" value="HPT"/>
    <property type="match status" value="1"/>
</dbReference>
<evidence type="ECO:0000256" key="1">
    <source>
        <dbReference type="ARBA" id="ARBA00023012"/>
    </source>
</evidence>
<dbReference type="Pfam" id="PF01627">
    <property type="entry name" value="Hpt"/>
    <property type="match status" value="1"/>
</dbReference>
<dbReference type="Gene3D" id="1.10.3210.10">
    <property type="entry name" value="Hypothetical protein af1432"/>
    <property type="match status" value="1"/>
</dbReference>
<feature type="domain" description="HPt" evidence="4">
    <location>
        <begin position="7"/>
        <end position="111"/>
    </location>
</feature>
<keyword evidence="7" id="KW-1185">Reference proteome</keyword>
<comment type="caution">
    <text evidence="6">The sequence shown here is derived from an EMBL/GenBank/DDBJ whole genome shotgun (WGS) entry which is preliminary data.</text>
</comment>
<evidence type="ECO:0000313" key="7">
    <source>
        <dbReference type="Proteomes" id="UP001596364"/>
    </source>
</evidence>
<proteinExistence type="predicted"/>
<evidence type="ECO:0000259" key="4">
    <source>
        <dbReference type="PROSITE" id="PS50894"/>
    </source>
</evidence>
<dbReference type="SMART" id="SM00073">
    <property type="entry name" value="HPT"/>
    <property type="match status" value="1"/>
</dbReference>
<reference evidence="7" key="1">
    <citation type="journal article" date="2019" name="Int. J. Syst. Evol. Microbiol.">
        <title>The Global Catalogue of Microorganisms (GCM) 10K type strain sequencing project: providing services to taxonomists for standard genome sequencing and annotation.</title>
        <authorList>
            <consortium name="The Broad Institute Genomics Platform"/>
            <consortium name="The Broad Institute Genome Sequencing Center for Infectious Disease"/>
            <person name="Wu L."/>
            <person name="Ma J."/>
        </authorList>
    </citation>
    <scope>NUCLEOTIDE SEQUENCE [LARGE SCALE GENOMIC DNA]</scope>
    <source>
        <strain evidence="7">CGMCC 1.16031</strain>
    </source>
</reference>
<organism evidence="6 7">
    <name type="scientific">Pseudobowmanella zhangzhouensis</name>
    <dbReference type="NCBI Taxonomy" id="1537679"/>
    <lineage>
        <taxon>Bacteria</taxon>
        <taxon>Pseudomonadati</taxon>
        <taxon>Pseudomonadota</taxon>
        <taxon>Gammaproteobacteria</taxon>
        <taxon>Alteromonadales</taxon>
        <taxon>Alteromonadaceae</taxon>
    </lineage>
</organism>
<protein>
    <submittedName>
        <fullName evidence="6">HD domain-containing phosphohydrolase</fullName>
    </submittedName>
</protein>
<gene>
    <name evidence="6" type="ORF">ACFP85_13170</name>
</gene>
<feature type="modified residue" description="Phosphohistidine" evidence="2">
    <location>
        <position position="54"/>
    </location>
</feature>
<dbReference type="SUPFAM" id="SSF109604">
    <property type="entry name" value="HD-domain/PDEase-like"/>
    <property type="match status" value="1"/>
</dbReference>
<dbReference type="SUPFAM" id="SSF47226">
    <property type="entry name" value="Histidine-containing phosphotransfer domain, HPT domain"/>
    <property type="match status" value="1"/>
</dbReference>
<keyword evidence="1" id="KW-0902">Two-component regulatory system</keyword>
<evidence type="ECO:0000259" key="5">
    <source>
        <dbReference type="PROSITE" id="PS51832"/>
    </source>
</evidence>
<dbReference type="CDD" id="cd00077">
    <property type="entry name" value="HDc"/>
    <property type="match status" value="1"/>
</dbReference>
<dbReference type="PANTHER" id="PTHR43155">
    <property type="entry name" value="CYCLIC DI-GMP PHOSPHODIESTERASE PA4108-RELATED"/>
    <property type="match status" value="1"/>
</dbReference>
<dbReference type="PANTHER" id="PTHR43155:SF2">
    <property type="entry name" value="CYCLIC DI-GMP PHOSPHODIESTERASE PA4108"/>
    <property type="match status" value="1"/>
</dbReference>
<evidence type="ECO:0000256" key="3">
    <source>
        <dbReference type="SAM" id="MobiDB-lite"/>
    </source>
</evidence>
<evidence type="ECO:0000256" key="2">
    <source>
        <dbReference type="PROSITE-ProRule" id="PRU00110"/>
    </source>
</evidence>
<sequence>MLKVFQHDDTDADVLADLLEEINELYEASEQYLMELEATPDDTELLRSLFRSVHTIKGDLGLVNFTPMLPILQRVEDLLDLLRKGEIRYSHTMSDLVLLSLDRVKNFVENCIREGNTSYDEELLGLVERQITKIKPNNSDQHEKLLHDCVLLLNPKLDFQAEMAEPSDSTEPSVDPVQPDNSAPVKAQTPVSAPVVDNTGSPTVFFNELGFTKPLTPQQESDLRFFREIMVPVEQRSRYWEGRCDRVAKLALLLNRLAKSPVDETQLAVACYVHDFGMAFMPLELLYKIEPLEQLEFNLLRSHVFKSAKLLEHLSEWNEARRIVMQHHERLDGTGYPMGLKEKDICEGAKLLAIVDTFDAMTHPRNHDANRPISKKQAVIEINKICEGQLCPKWMKVFNSAMAKLLQRA</sequence>
<dbReference type="InterPro" id="IPR036641">
    <property type="entry name" value="HPT_dom_sf"/>
</dbReference>